<dbReference type="CDD" id="cd00090">
    <property type="entry name" value="HTH_ARSR"/>
    <property type="match status" value="1"/>
</dbReference>
<dbReference type="RefSeq" id="WP_045774682.1">
    <property type="nucleotide sequence ID" value="NZ_LAJY01000070.1"/>
</dbReference>
<dbReference type="SUPFAM" id="SSF46785">
    <property type="entry name" value="Winged helix' DNA-binding domain"/>
    <property type="match status" value="1"/>
</dbReference>
<dbReference type="InterPro" id="IPR036390">
    <property type="entry name" value="WH_DNA-bd_sf"/>
</dbReference>
<dbReference type="SMART" id="SM00418">
    <property type="entry name" value="HTH_ARSR"/>
    <property type="match status" value="1"/>
</dbReference>
<sequence>MTDLEPLDLLLERLRAAAEETRLRLLVLCADSELTVSDLTAILGQSQPRVSRHLKVLCDAGLLERFREGSWAFFRLSQRGLGATLARGLVERLSLQDAQIQLDLERLHTVKQARSESAARYFDENAADWDRIRTLHVAENEVEAAVVARLGAGPFGDILDIGTGTGRLLEVLAPKAERAIGLDLSREMLALARTNLDKAGLKNCSVRQGDLYALPFPAQSFDAVTLHQVLHYLEDPAGAVTEAARVLRPGGRLVVVDFAPHDLEELRDRHAHRRLGFPQGDVDTWCQVAGLEPEPSQVLPGKPLTVILWSARHTGTASNRSSALELSR</sequence>
<keyword evidence="3" id="KW-1185">Reference proteome</keyword>
<dbReference type="SUPFAM" id="SSF53335">
    <property type="entry name" value="S-adenosyl-L-methionine-dependent methyltransferases"/>
    <property type="match status" value="1"/>
</dbReference>
<dbReference type="PROSITE" id="PS50987">
    <property type="entry name" value="HTH_ARSR_2"/>
    <property type="match status" value="1"/>
</dbReference>
<organism evidence="2 3">
    <name type="scientific">Elstera litoralis</name>
    <dbReference type="NCBI Taxonomy" id="552518"/>
    <lineage>
        <taxon>Bacteria</taxon>
        <taxon>Pseudomonadati</taxon>
        <taxon>Pseudomonadota</taxon>
        <taxon>Alphaproteobacteria</taxon>
        <taxon>Rhodospirillales</taxon>
        <taxon>Rhodospirillaceae</taxon>
        <taxon>Elstera</taxon>
    </lineage>
</organism>
<dbReference type="EMBL" id="LAJY01000070">
    <property type="protein sequence ID" value="KJV10616.1"/>
    <property type="molecule type" value="Genomic_DNA"/>
</dbReference>
<dbReference type="Pfam" id="PF08241">
    <property type="entry name" value="Methyltransf_11"/>
    <property type="match status" value="1"/>
</dbReference>
<protein>
    <submittedName>
        <fullName evidence="2">ArsR family transcriptional regulator</fullName>
    </submittedName>
</protein>
<dbReference type="PANTHER" id="PTHR42912:SF93">
    <property type="entry name" value="N6-ADENOSINE-METHYLTRANSFERASE TMT1A"/>
    <property type="match status" value="1"/>
</dbReference>
<accession>A0A0F3IVA2</accession>
<evidence type="ECO:0000259" key="1">
    <source>
        <dbReference type="PROSITE" id="PS50987"/>
    </source>
</evidence>
<dbReference type="PANTHER" id="PTHR42912">
    <property type="entry name" value="METHYLTRANSFERASE"/>
    <property type="match status" value="1"/>
</dbReference>
<dbReference type="Gene3D" id="1.10.10.10">
    <property type="entry name" value="Winged helix-like DNA-binding domain superfamily/Winged helix DNA-binding domain"/>
    <property type="match status" value="1"/>
</dbReference>
<feature type="domain" description="HTH arsR-type" evidence="1">
    <location>
        <begin position="2"/>
        <end position="96"/>
    </location>
</feature>
<dbReference type="OrthoDB" id="9789575at2"/>
<evidence type="ECO:0000313" key="2">
    <source>
        <dbReference type="EMBL" id="KJV10616.1"/>
    </source>
</evidence>
<dbReference type="PRINTS" id="PR00778">
    <property type="entry name" value="HTHARSR"/>
</dbReference>
<dbReference type="CDD" id="cd02440">
    <property type="entry name" value="AdoMet_MTases"/>
    <property type="match status" value="1"/>
</dbReference>
<dbReference type="InterPro" id="IPR013216">
    <property type="entry name" value="Methyltransf_11"/>
</dbReference>
<dbReference type="InterPro" id="IPR050508">
    <property type="entry name" value="Methyltransf_Superfamily"/>
</dbReference>
<dbReference type="Proteomes" id="UP000033774">
    <property type="component" value="Unassembled WGS sequence"/>
</dbReference>
<dbReference type="InterPro" id="IPR001845">
    <property type="entry name" value="HTH_ArsR_DNA-bd_dom"/>
</dbReference>
<dbReference type="Pfam" id="PF01022">
    <property type="entry name" value="HTH_5"/>
    <property type="match status" value="1"/>
</dbReference>
<reference evidence="2 3" key="1">
    <citation type="submission" date="2015-03" db="EMBL/GenBank/DDBJ databases">
        <title>Draft genome sequence of Elstera litoralis.</title>
        <authorList>
            <person name="Rahalkar M.C."/>
            <person name="Dhakephalkar P.K."/>
            <person name="Pore S.D."/>
            <person name="Arora P."/>
            <person name="Kapse N.G."/>
            <person name="Pandit P.S."/>
        </authorList>
    </citation>
    <scope>NUCLEOTIDE SEQUENCE [LARGE SCALE GENOMIC DNA]</scope>
    <source>
        <strain evidence="2 3">Dia-1</strain>
    </source>
</reference>
<gene>
    <name evidence="2" type="ORF">VZ95_03720</name>
</gene>
<dbReference type="InterPro" id="IPR036388">
    <property type="entry name" value="WH-like_DNA-bd_sf"/>
</dbReference>
<dbReference type="GO" id="GO:0003700">
    <property type="term" value="F:DNA-binding transcription factor activity"/>
    <property type="evidence" value="ECO:0007669"/>
    <property type="project" value="InterPro"/>
</dbReference>
<name>A0A0F3IVA2_9PROT</name>
<comment type="caution">
    <text evidence="2">The sequence shown here is derived from an EMBL/GenBank/DDBJ whole genome shotgun (WGS) entry which is preliminary data.</text>
</comment>
<dbReference type="NCBIfam" id="NF033788">
    <property type="entry name" value="HTH_metalloreg"/>
    <property type="match status" value="1"/>
</dbReference>
<dbReference type="AlphaFoldDB" id="A0A0F3IVA2"/>
<dbReference type="PATRIC" id="fig|552518.3.peg.4104"/>
<dbReference type="Gene3D" id="3.40.50.150">
    <property type="entry name" value="Vaccinia Virus protein VP39"/>
    <property type="match status" value="1"/>
</dbReference>
<dbReference type="InterPro" id="IPR029063">
    <property type="entry name" value="SAM-dependent_MTases_sf"/>
</dbReference>
<dbReference type="GO" id="GO:0008757">
    <property type="term" value="F:S-adenosylmethionine-dependent methyltransferase activity"/>
    <property type="evidence" value="ECO:0007669"/>
    <property type="project" value="InterPro"/>
</dbReference>
<proteinExistence type="predicted"/>
<evidence type="ECO:0000313" key="3">
    <source>
        <dbReference type="Proteomes" id="UP000033774"/>
    </source>
</evidence>
<dbReference type="InterPro" id="IPR011991">
    <property type="entry name" value="ArsR-like_HTH"/>
</dbReference>